<feature type="transmembrane region" description="Helical" evidence="1">
    <location>
        <begin position="80"/>
        <end position="101"/>
    </location>
</feature>
<dbReference type="AlphaFoldDB" id="A0A3M7P232"/>
<dbReference type="Proteomes" id="UP000276133">
    <property type="component" value="Unassembled WGS sequence"/>
</dbReference>
<evidence type="ECO:0000256" key="1">
    <source>
        <dbReference type="SAM" id="Phobius"/>
    </source>
</evidence>
<gene>
    <name evidence="2" type="ORF">BpHYR1_046612</name>
</gene>
<protein>
    <submittedName>
        <fullName evidence="2">Uncharacterized protein</fullName>
    </submittedName>
</protein>
<feature type="non-terminal residue" evidence="2">
    <location>
        <position position="104"/>
    </location>
</feature>
<organism evidence="2 3">
    <name type="scientific">Brachionus plicatilis</name>
    <name type="common">Marine rotifer</name>
    <name type="synonym">Brachionus muelleri</name>
    <dbReference type="NCBI Taxonomy" id="10195"/>
    <lineage>
        <taxon>Eukaryota</taxon>
        <taxon>Metazoa</taxon>
        <taxon>Spiralia</taxon>
        <taxon>Gnathifera</taxon>
        <taxon>Rotifera</taxon>
        <taxon>Eurotatoria</taxon>
        <taxon>Monogononta</taxon>
        <taxon>Pseudotrocha</taxon>
        <taxon>Ploima</taxon>
        <taxon>Brachionidae</taxon>
        <taxon>Brachionus</taxon>
    </lineage>
</organism>
<keyword evidence="3" id="KW-1185">Reference proteome</keyword>
<reference evidence="2 3" key="1">
    <citation type="journal article" date="2018" name="Sci. Rep.">
        <title>Genomic signatures of local adaptation to the degree of environmental predictability in rotifers.</title>
        <authorList>
            <person name="Franch-Gras L."/>
            <person name="Hahn C."/>
            <person name="Garcia-Roger E.M."/>
            <person name="Carmona M.J."/>
            <person name="Serra M."/>
            <person name="Gomez A."/>
        </authorList>
    </citation>
    <scope>NUCLEOTIDE SEQUENCE [LARGE SCALE GENOMIC DNA]</scope>
    <source>
        <strain evidence="2">HYR1</strain>
    </source>
</reference>
<name>A0A3M7P232_BRAPC</name>
<keyword evidence="1" id="KW-1133">Transmembrane helix</keyword>
<keyword evidence="1" id="KW-0812">Transmembrane</keyword>
<evidence type="ECO:0000313" key="2">
    <source>
        <dbReference type="EMBL" id="RMZ92857.1"/>
    </source>
</evidence>
<dbReference type="EMBL" id="REGN01014257">
    <property type="protein sequence ID" value="RMZ92857.1"/>
    <property type="molecule type" value="Genomic_DNA"/>
</dbReference>
<proteinExistence type="predicted"/>
<evidence type="ECO:0000313" key="3">
    <source>
        <dbReference type="Proteomes" id="UP000276133"/>
    </source>
</evidence>
<sequence>MGKDGEKTRLPATSTELTFLENIPTANQSRNTSLEDSSNNVTFRLGLNEDNIPNRSVGSDITKIKTIFTKNYHSISLSDIRLFTFFMCLIVMLTNALTVGYRNS</sequence>
<accession>A0A3M7P232</accession>
<keyword evidence="1" id="KW-0472">Membrane</keyword>
<comment type="caution">
    <text evidence="2">The sequence shown here is derived from an EMBL/GenBank/DDBJ whole genome shotgun (WGS) entry which is preliminary data.</text>
</comment>